<dbReference type="AlphaFoldDB" id="B4CZ77"/>
<comment type="caution">
    <text evidence="1">The sequence shown here is derived from an EMBL/GenBank/DDBJ whole genome shotgun (WGS) entry which is preliminary data.</text>
</comment>
<gene>
    <name evidence="1" type="ORF">CfE428DRAFT_1965</name>
</gene>
<dbReference type="InParanoid" id="B4CZ77"/>
<name>B4CZ77_9BACT</name>
<reference evidence="1 2" key="1">
    <citation type="journal article" date="2011" name="J. Bacteriol.">
        <title>Genome sequence of Chthoniobacter flavus Ellin428, an aerobic heterotrophic soil bacterium.</title>
        <authorList>
            <person name="Kant R."/>
            <person name="van Passel M.W."/>
            <person name="Palva A."/>
            <person name="Lucas S."/>
            <person name="Lapidus A."/>
            <person name="Glavina Del Rio T."/>
            <person name="Dalin E."/>
            <person name="Tice H."/>
            <person name="Bruce D."/>
            <person name="Goodwin L."/>
            <person name="Pitluck S."/>
            <person name="Larimer F.W."/>
            <person name="Land M.L."/>
            <person name="Hauser L."/>
            <person name="Sangwan P."/>
            <person name="de Vos W.M."/>
            <person name="Janssen P.H."/>
            <person name="Smidt H."/>
        </authorList>
    </citation>
    <scope>NUCLEOTIDE SEQUENCE [LARGE SCALE GENOMIC DNA]</scope>
    <source>
        <strain evidence="1 2">Ellin428</strain>
    </source>
</reference>
<dbReference type="InterPro" id="IPR011989">
    <property type="entry name" value="ARM-like"/>
</dbReference>
<accession>B4CZ77</accession>
<keyword evidence="2" id="KW-1185">Reference proteome</keyword>
<dbReference type="Proteomes" id="UP000005824">
    <property type="component" value="Unassembled WGS sequence"/>
</dbReference>
<protein>
    <recommendedName>
        <fullName evidence="3">PBS lyase HEAT domain protein repeat-containing protein</fullName>
    </recommendedName>
</protein>
<evidence type="ECO:0000313" key="1">
    <source>
        <dbReference type="EMBL" id="EDY20768.1"/>
    </source>
</evidence>
<evidence type="ECO:0008006" key="3">
    <source>
        <dbReference type="Google" id="ProtNLM"/>
    </source>
</evidence>
<dbReference type="eggNOG" id="COG1413">
    <property type="taxonomic scope" value="Bacteria"/>
</dbReference>
<proteinExistence type="predicted"/>
<dbReference type="STRING" id="497964.CfE428DRAFT_1965"/>
<dbReference type="EMBL" id="ABVL01000004">
    <property type="protein sequence ID" value="EDY20768.1"/>
    <property type="molecule type" value="Genomic_DNA"/>
</dbReference>
<dbReference type="InterPro" id="IPR016024">
    <property type="entry name" value="ARM-type_fold"/>
</dbReference>
<dbReference type="SUPFAM" id="SSF48371">
    <property type="entry name" value="ARM repeat"/>
    <property type="match status" value="2"/>
</dbReference>
<dbReference type="Gene3D" id="1.25.10.10">
    <property type="entry name" value="Leucine-rich Repeat Variant"/>
    <property type="match status" value="2"/>
</dbReference>
<sequence length="546" mass="61045">MKRFRLSQKGEWIINELSMLSGKWLGRSRGVLPLLRALRELGEPAAILQLLDLLFDSDEAIAQETAITVRELLKAVPMGFYPMLDERLRRGGSYRPAQERWNLLDVEALRIISGRPDAILLLELASSHGNGHVRETALGLLDQKVKSGEEIPFILLRLDDWVEVVSTWAEDAILERLVESNRPAFLRCLPLVMRLSARSRARASAVLGRVVAFFQEDISALAIAAMEIEDGGARHYGLSLAWRIAMRKGEEAQRALIETATKSKNPAVRLVAALWLTKTGVTPALTRSYLADLLRDRVINVRYVALSWCVVHEPQSFREELRAALLDSNASLRSLAQFYLPRLEPMDVRGFYRDMVAAGDSAFLTPALGGLGETGKAEDATLVFPLLEGGKISVRKAALAALARLAPGSHLELFVRALQDRSPGVSKQARIVLESRVGEIGDERLEAIIKSDTYPHVRRQTLVLINRLPKWKKLPLLIQVGGNPDDSLQPLASVFLQVCLLTYNRTHFLQPTQSEVARLRAAFETNEERLEYRIRQELKGLVEIIV</sequence>
<organism evidence="1 2">
    <name type="scientific">Chthoniobacter flavus Ellin428</name>
    <dbReference type="NCBI Taxonomy" id="497964"/>
    <lineage>
        <taxon>Bacteria</taxon>
        <taxon>Pseudomonadati</taxon>
        <taxon>Verrucomicrobiota</taxon>
        <taxon>Spartobacteria</taxon>
        <taxon>Chthoniobacterales</taxon>
        <taxon>Chthoniobacteraceae</taxon>
        <taxon>Chthoniobacter</taxon>
    </lineage>
</organism>
<evidence type="ECO:0000313" key="2">
    <source>
        <dbReference type="Proteomes" id="UP000005824"/>
    </source>
</evidence>